<evidence type="ECO:0000256" key="4">
    <source>
        <dbReference type="ARBA" id="ARBA00022553"/>
    </source>
</evidence>
<proteinExistence type="predicted"/>
<dbReference type="PROSITE" id="PS50112">
    <property type="entry name" value="PAS"/>
    <property type="match status" value="1"/>
</dbReference>
<dbReference type="InterPro" id="IPR043150">
    <property type="entry name" value="Phytochrome_PHY_sf"/>
</dbReference>
<dbReference type="PROSITE" id="PS50110">
    <property type="entry name" value="RESPONSE_REGULATORY"/>
    <property type="match status" value="1"/>
</dbReference>
<name>A0A0N7M4G0_9RHOB</name>
<evidence type="ECO:0000259" key="14">
    <source>
        <dbReference type="PROSITE" id="PS50110"/>
    </source>
</evidence>
<dbReference type="InterPro" id="IPR029016">
    <property type="entry name" value="GAF-like_dom_sf"/>
</dbReference>
<evidence type="ECO:0000313" key="16">
    <source>
        <dbReference type="EMBL" id="CUH99530.1"/>
    </source>
</evidence>
<feature type="modified residue" description="4-aspartylphosphate" evidence="12">
    <location>
        <position position="792"/>
    </location>
</feature>
<dbReference type="InterPro" id="IPR016132">
    <property type="entry name" value="Phyto_chromo_attachment"/>
</dbReference>
<dbReference type="STRING" id="1396826.PHA8399_01652"/>
<dbReference type="AlphaFoldDB" id="A0A0N7M4G0"/>
<dbReference type="InterPro" id="IPR036890">
    <property type="entry name" value="HATPase_C_sf"/>
</dbReference>
<dbReference type="InterPro" id="IPR009219">
    <property type="entry name" value="Bactrphtchr_CheY"/>
</dbReference>
<dbReference type="SMART" id="SM00911">
    <property type="entry name" value="HWE_HK"/>
    <property type="match status" value="1"/>
</dbReference>
<dbReference type="PANTHER" id="PTHR41523">
    <property type="entry name" value="TWO-COMPONENT SYSTEM SENSOR PROTEIN"/>
    <property type="match status" value="1"/>
</dbReference>
<dbReference type="Gene3D" id="3.30.450.40">
    <property type="match status" value="1"/>
</dbReference>
<keyword evidence="10" id="KW-0157">Chromophore</keyword>
<dbReference type="CDD" id="cd00130">
    <property type="entry name" value="PAS"/>
    <property type="match status" value="1"/>
</dbReference>
<dbReference type="SUPFAM" id="SSF55785">
    <property type="entry name" value="PYP-like sensor domain (PAS domain)"/>
    <property type="match status" value="1"/>
</dbReference>
<dbReference type="SMART" id="SM00448">
    <property type="entry name" value="REC"/>
    <property type="match status" value="1"/>
</dbReference>
<dbReference type="Pfam" id="PF08446">
    <property type="entry name" value="PAS_2"/>
    <property type="match status" value="1"/>
</dbReference>
<dbReference type="SUPFAM" id="SSF52172">
    <property type="entry name" value="CheY-like"/>
    <property type="match status" value="1"/>
</dbReference>
<evidence type="ECO:0000256" key="12">
    <source>
        <dbReference type="PROSITE-ProRule" id="PRU00169"/>
    </source>
</evidence>
<evidence type="ECO:0000256" key="8">
    <source>
        <dbReference type="ARBA" id="ARBA00022777"/>
    </source>
</evidence>
<accession>A0A0N7M4G0</accession>
<dbReference type="InterPro" id="IPR011006">
    <property type="entry name" value="CheY-like_superfamily"/>
</dbReference>
<dbReference type="RefSeq" id="WP_058285671.1">
    <property type="nucleotide sequence ID" value="NZ_CYSR01000020.1"/>
</dbReference>
<organism evidence="16 17">
    <name type="scientific">Leisingera aquaemixtae</name>
    <dbReference type="NCBI Taxonomy" id="1396826"/>
    <lineage>
        <taxon>Bacteria</taxon>
        <taxon>Pseudomonadati</taxon>
        <taxon>Pseudomonadota</taxon>
        <taxon>Alphaproteobacteria</taxon>
        <taxon>Rhodobacterales</taxon>
        <taxon>Roseobacteraceae</taxon>
        <taxon>Leisingera</taxon>
    </lineage>
</organism>
<keyword evidence="6 16" id="KW-0808">Transferase</keyword>
<comment type="catalytic activity">
    <reaction evidence="1">
        <text>ATP + protein L-histidine = ADP + protein N-phospho-L-histidine.</text>
        <dbReference type="EC" id="2.7.13.3"/>
    </reaction>
</comment>
<evidence type="ECO:0000259" key="15">
    <source>
        <dbReference type="PROSITE" id="PS50112"/>
    </source>
</evidence>
<evidence type="ECO:0000256" key="2">
    <source>
        <dbReference type="ARBA" id="ARBA00012438"/>
    </source>
</evidence>
<protein>
    <recommendedName>
        <fullName evidence="2">histidine kinase</fullName>
        <ecNumber evidence="2">2.7.13.3</ecNumber>
    </recommendedName>
</protein>
<dbReference type="InterPro" id="IPR013515">
    <property type="entry name" value="Phytochrome_cen-reg"/>
</dbReference>
<keyword evidence="7" id="KW-0547">Nucleotide-binding</keyword>
<sequence length="859" mass="93951">MPDETSSAAEAQVDLTTCDQEPIHIIGQVQSFGCLMAVSADWIIAHASANCAEVLGLDESELPGRPVTDILSPQALHDLRTRMQMLRMQQSAVRVFGYDLRGDGQRYDVSIHQSGRLFVLEFERRAADARDVHDPGMVQALIGRVQRHDALDAMAKEAARGLKALSGYGRVMVYKFEEDGSGTVIAEARDSDLEPFLGLRYPASDIPKQARALYVRNMLRIIPDVTAPVYPVLPETDPNGEPLDLSLAVTRAVSPIHMEYLRNMGVAASMSVSILRNGQLWGLFACHHPKPQYLSYEMRTSVELFAQLFNYELAQMEMADELGDIDRSRELHDSLMPQLSNGSNLFAAFEDLCSGIGEVIPFDGAAIYSDGQYKSTGSAPVEEEFLGLVRFLNTTPPAQVYSNSNLIKRYPATDGFADRVAGLLAIPVSRKPRDYFVLFRREVIKSVTWAGNPEKPAEPGPNGLRLTPRKSFEAWQEVARGHCQPWKQREQRTAEALRTTLIEVVLKLADENNAARKRAQDQQELLIAELNHRVRNILNLIRGLVSQGKESVKSADAFGEVLDARIHALARAHDQLTGSEWDWSPLTVLIGTETEAFLSGKASRVSIDGEALELSPAAFTCMALVVHELVTNSVKYGALSDSSGRVEIRTALNGDGTAALSWRECDGPPVQAPRRRGFGTTLIEQSVPFELRGEANVKYQLTGLEADFVLPARHVRKAETPAAPAPKTGARQASVVPRLSGNALVLEDNMIIAMDAADMLSQLGAEKVETCSGVETALNLLERGGTQFVLADMNLGPENSLPVVERCRELGIAVVLATGYGATDDITKRFPGLKILKKPYTVEQLSAVLETMALAGNAG</sequence>
<dbReference type="InterPro" id="IPR035965">
    <property type="entry name" value="PAS-like_dom_sf"/>
</dbReference>
<dbReference type="GO" id="GO:0005524">
    <property type="term" value="F:ATP binding"/>
    <property type="evidence" value="ECO:0007669"/>
    <property type="project" value="UniProtKB-KW"/>
</dbReference>
<dbReference type="SUPFAM" id="SSF55781">
    <property type="entry name" value="GAF domain-like"/>
    <property type="match status" value="2"/>
</dbReference>
<dbReference type="Gene3D" id="3.30.565.10">
    <property type="entry name" value="Histidine kinase-like ATPase, C-terminal domain"/>
    <property type="match status" value="1"/>
</dbReference>
<reference evidence="16 17" key="1">
    <citation type="submission" date="2015-09" db="EMBL/GenBank/DDBJ databases">
        <authorList>
            <consortium name="Swine Surveillance"/>
        </authorList>
    </citation>
    <scope>NUCLEOTIDE SEQUENCE [LARGE SCALE GENOMIC DNA]</scope>
    <source>
        <strain evidence="16 17">CECT 8399</strain>
    </source>
</reference>
<dbReference type="Pfam" id="PF00360">
    <property type="entry name" value="PHY"/>
    <property type="match status" value="1"/>
</dbReference>
<dbReference type="Proteomes" id="UP000051326">
    <property type="component" value="Unassembled WGS sequence"/>
</dbReference>
<evidence type="ECO:0000256" key="7">
    <source>
        <dbReference type="ARBA" id="ARBA00022741"/>
    </source>
</evidence>
<keyword evidence="8" id="KW-0418">Kinase</keyword>
<evidence type="ECO:0000256" key="9">
    <source>
        <dbReference type="ARBA" id="ARBA00022840"/>
    </source>
</evidence>
<dbReference type="EMBL" id="CYSR01000020">
    <property type="protein sequence ID" value="CUH99530.1"/>
    <property type="molecule type" value="Genomic_DNA"/>
</dbReference>
<dbReference type="GO" id="GO:0000160">
    <property type="term" value="P:phosphorelay signal transduction system"/>
    <property type="evidence" value="ECO:0007669"/>
    <property type="project" value="InterPro"/>
</dbReference>
<dbReference type="InterPro" id="IPR003018">
    <property type="entry name" value="GAF"/>
</dbReference>
<gene>
    <name evidence="16" type="primary">bphP_2</name>
    <name evidence="16" type="ORF">PHA8399_01652</name>
</gene>
<keyword evidence="4 12" id="KW-0597">Phosphoprotein</keyword>
<keyword evidence="3" id="KW-0600">Photoreceptor protein</keyword>
<keyword evidence="11" id="KW-0675">Receptor</keyword>
<dbReference type="PIRSF" id="PIRSF036397">
    <property type="entry name" value="Bactrphtchrm_rec"/>
    <property type="match status" value="1"/>
</dbReference>
<feature type="domain" description="Response regulatory" evidence="14">
    <location>
        <begin position="742"/>
        <end position="853"/>
    </location>
</feature>
<dbReference type="GO" id="GO:0009584">
    <property type="term" value="P:detection of visible light"/>
    <property type="evidence" value="ECO:0007669"/>
    <property type="project" value="InterPro"/>
</dbReference>
<evidence type="ECO:0000256" key="11">
    <source>
        <dbReference type="ARBA" id="ARBA00023170"/>
    </source>
</evidence>
<dbReference type="InterPro" id="IPR001789">
    <property type="entry name" value="Sig_transdc_resp-reg_receiver"/>
</dbReference>
<dbReference type="EC" id="2.7.13.3" evidence="2"/>
<evidence type="ECO:0000256" key="1">
    <source>
        <dbReference type="ARBA" id="ARBA00000085"/>
    </source>
</evidence>
<evidence type="ECO:0000256" key="3">
    <source>
        <dbReference type="ARBA" id="ARBA00022543"/>
    </source>
</evidence>
<feature type="domain" description="Phytochrome chromophore attachment site" evidence="13">
    <location>
        <begin position="150"/>
        <end position="307"/>
    </location>
</feature>
<dbReference type="GO" id="GO:0006355">
    <property type="term" value="P:regulation of DNA-templated transcription"/>
    <property type="evidence" value="ECO:0007669"/>
    <property type="project" value="InterPro"/>
</dbReference>
<dbReference type="PRINTS" id="PR01033">
    <property type="entry name" value="PHYTOCHROME"/>
</dbReference>
<dbReference type="InterPro" id="IPR001294">
    <property type="entry name" value="Phytochrome"/>
</dbReference>
<dbReference type="PROSITE" id="PS50046">
    <property type="entry name" value="PHYTOCHROME_2"/>
    <property type="match status" value="1"/>
</dbReference>
<dbReference type="Pfam" id="PF01590">
    <property type="entry name" value="GAF"/>
    <property type="match status" value="1"/>
</dbReference>
<feature type="domain" description="PAS" evidence="15">
    <location>
        <begin position="35"/>
        <end position="90"/>
    </location>
</feature>
<dbReference type="InterPro" id="IPR000014">
    <property type="entry name" value="PAS"/>
</dbReference>
<dbReference type="Gene3D" id="3.30.450.270">
    <property type="match status" value="1"/>
</dbReference>
<dbReference type="InterPro" id="IPR011102">
    <property type="entry name" value="Sig_transdc_His_kinase_HWE"/>
</dbReference>
<keyword evidence="9" id="KW-0067">ATP-binding</keyword>
<evidence type="ECO:0000256" key="6">
    <source>
        <dbReference type="ARBA" id="ARBA00022679"/>
    </source>
</evidence>
<evidence type="ECO:0000313" key="17">
    <source>
        <dbReference type="Proteomes" id="UP000051326"/>
    </source>
</evidence>
<dbReference type="SMART" id="SM00065">
    <property type="entry name" value="GAF"/>
    <property type="match status" value="1"/>
</dbReference>
<dbReference type="Gene3D" id="3.30.450.20">
    <property type="entry name" value="PAS domain"/>
    <property type="match status" value="1"/>
</dbReference>
<dbReference type="PANTHER" id="PTHR41523:SF7">
    <property type="entry name" value="HISTIDINE KINASE"/>
    <property type="match status" value="1"/>
</dbReference>
<keyword evidence="5" id="KW-0716">Sensory transduction</keyword>
<dbReference type="Pfam" id="PF07536">
    <property type="entry name" value="HWE_HK"/>
    <property type="match status" value="1"/>
</dbReference>
<evidence type="ECO:0000259" key="13">
    <source>
        <dbReference type="PROSITE" id="PS50046"/>
    </source>
</evidence>
<dbReference type="GO" id="GO:0009881">
    <property type="term" value="F:photoreceptor activity"/>
    <property type="evidence" value="ECO:0007669"/>
    <property type="project" value="UniProtKB-KW"/>
</dbReference>
<evidence type="ECO:0000256" key="10">
    <source>
        <dbReference type="ARBA" id="ARBA00022991"/>
    </source>
</evidence>
<dbReference type="InterPro" id="IPR013654">
    <property type="entry name" value="PAS_2"/>
</dbReference>
<evidence type="ECO:0000256" key="5">
    <source>
        <dbReference type="ARBA" id="ARBA00022606"/>
    </source>
</evidence>
<dbReference type="GO" id="GO:0004673">
    <property type="term" value="F:protein histidine kinase activity"/>
    <property type="evidence" value="ECO:0007669"/>
    <property type="project" value="UniProtKB-EC"/>
</dbReference>
<dbReference type="Gene3D" id="3.40.50.2300">
    <property type="match status" value="1"/>
</dbReference>